<dbReference type="SMART" id="SM00644">
    <property type="entry name" value="Ami_2"/>
    <property type="match status" value="1"/>
</dbReference>
<dbReference type="GO" id="GO:0009254">
    <property type="term" value="P:peptidoglycan turnover"/>
    <property type="evidence" value="ECO:0007669"/>
    <property type="project" value="TreeGrafter"/>
</dbReference>
<evidence type="ECO:0000259" key="14">
    <source>
        <dbReference type="SMART" id="SM00644"/>
    </source>
</evidence>
<reference evidence="15" key="1">
    <citation type="submission" date="2022-05" db="EMBL/GenBank/DDBJ databases">
        <title>Single-amplified genomics reveal most streamlined microbe among free-living bacteria.</title>
        <authorList>
            <person name="Roda-Garcia J."/>
            <person name="Haro-Moreno J.M."/>
            <person name="Rodriguez-Valera F."/>
            <person name="Almagro-Moreno S."/>
            <person name="Lopez-Perez M."/>
        </authorList>
    </citation>
    <scope>NUCLEOTIDE SEQUENCE</scope>
    <source>
        <strain evidence="15">TMED112-D2-2</strain>
    </source>
</reference>
<dbReference type="InterPro" id="IPR036505">
    <property type="entry name" value="Amidase/PGRP_sf"/>
</dbReference>
<dbReference type="InterPro" id="IPR002502">
    <property type="entry name" value="Amidase_domain"/>
</dbReference>
<evidence type="ECO:0000313" key="15">
    <source>
        <dbReference type="EMBL" id="URQ63544.1"/>
    </source>
</evidence>
<dbReference type="AlphaFoldDB" id="A0A9Q8X1A9"/>
<keyword evidence="6" id="KW-0963">Cytoplasm</keyword>
<dbReference type="EC" id="3.5.1.28" evidence="5"/>
<name>A0A9Q8X1A9_9GAMM</name>
<sequence>MRISDYFFVDAKKILSPNFSDREKNVDLIVLHSISLPEGEYDNDNVEDLFMNKLNFDLHSSFQDLRNVKVSAHLYIKRDGTIIQFVPFNKCAWHAGESIFKGRKNCNEFSIGIEIQGKVDEEYTREQYENLKKIVDALKKFFQLNDVVAHSEISPERKKDPGPLFDWSKLDEN</sequence>
<protein>
    <recommendedName>
        <fullName evidence="11">1,6-anhydro-N-acetylmuramyl-L-alanine amidase AmpD</fullName>
        <ecNumber evidence="5">3.5.1.28</ecNumber>
    </recommendedName>
    <alternativeName>
        <fullName evidence="12">N-acetylmuramoyl-L-alanine amidase</fullName>
    </alternativeName>
</protein>
<dbReference type="GO" id="GO:0009253">
    <property type="term" value="P:peptidoglycan catabolic process"/>
    <property type="evidence" value="ECO:0007669"/>
    <property type="project" value="InterPro"/>
</dbReference>
<dbReference type="SUPFAM" id="SSF55846">
    <property type="entry name" value="N-acetylmuramoyl-L-alanine amidase-like"/>
    <property type="match status" value="1"/>
</dbReference>
<dbReference type="Proteomes" id="UP001056381">
    <property type="component" value="Chromosome"/>
</dbReference>
<comment type="cofactor">
    <cofactor evidence="2">
        <name>Zn(2+)</name>
        <dbReference type="ChEBI" id="CHEBI:29105"/>
    </cofactor>
</comment>
<evidence type="ECO:0000256" key="9">
    <source>
        <dbReference type="ARBA" id="ARBA00022833"/>
    </source>
</evidence>
<evidence type="ECO:0000256" key="6">
    <source>
        <dbReference type="ARBA" id="ARBA00022490"/>
    </source>
</evidence>
<evidence type="ECO:0000256" key="4">
    <source>
        <dbReference type="ARBA" id="ARBA00007553"/>
    </source>
</evidence>
<evidence type="ECO:0000313" key="16">
    <source>
        <dbReference type="Proteomes" id="UP001056381"/>
    </source>
</evidence>
<organism evidence="15 16">
    <name type="scientific">SAR86 cluster bacterium</name>
    <dbReference type="NCBI Taxonomy" id="2030880"/>
    <lineage>
        <taxon>Bacteria</taxon>
        <taxon>Pseudomonadati</taxon>
        <taxon>Pseudomonadota</taxon>
        <taxon>Gammaproteobacteria</taxon>
        <taxon>SAR86 cluster</taxon>
    </lineage>
</organism>
<dbReference type="EMBL" id="CP097966">
    <property type="protein sequence ID" value="URQ63544.1"/>
    <property type="molecule type" value="Genomic_DNA"/>
</dbReference>
<evidence type="ECO:0000256" key="7">
    <source>
        <dbReference type="ARBA" id="ARBA00022723"/>
    </source>
</evidence>
<evidence type="ECO:0000256" key="5">
    <source>
        <dbReference type="ARBA" id="ARBA00011901"/>
    </source>
</evidence>
<comment type="similarity">
    <text evidence="4">Belongs to the N-acetylmuramoyl-L-alanine amidase 2 family.</text>
</comment>
<evidence type="ECO:0000256" key="8">
    <source>
        <dbReference type="ARBA" id="ARBA00022801"/>
    </source>
</evidence>
<evidence type="ECO:0000256" key="10">
    <source>
        <dbReference type="ARBA" id="ARBA00023316"/>
    </source>
</evidence>
<evidence type="ECO:0000256" key="13">
    <source>
        <dbReference type="SAM" id="MobiDB-lite"/>
    </source>
</evidence>
<dbReference type="InterPro" id="IPR051206">
    <property type="entry name" value="NAMLAA_amidase_2"/>
</dbReference>
<evidence type="ECO:0000256" key="1">
    <source>
        <dbReference type="ARBA" id="ARBA00001561"/>
    </source>
</evidence>
<dbReference type="PANTHER" id="PTHR30417">
    <property type="entry name" value="N-ACETYLMURAMOYL-L-ALANINE AMIDASE AMID"/>
    <property type="match status" value="1"/>
</dbReference>
<proteinExistence type="inferred from homology"/>
<evidence type="ECO:0000256" key="3">
    <source>
        <dbReference type="ARBA" id="ARBA00004496"/>
    </source>
</evidence>
<dbReference type="GO" id="GO:0071555">
    <property type="term" value="P:cell wall organization"/>
    <property type="evidence" value="ECO:0007669"/>
    <property type="project" value="UniProtKB-KW"/>
</dbReference>
<keyword evidence="10" id="KW-0961">Cell wall biogenesis/degradation</keyword>
<dbReference type="CDD" id="cd06583">
    <property type="entry name" value="PGRP"/>
    <property type="match status" value="1"/>
</dbReference>
<dbReference type="PANTHER" id="PTHR30417:SF4">
    <property type="entry name" value="1,6-ANHYDRO-N-ACETYLMURAMYL-L-ALANINE AMIDASE AMPD"/>
    <property type="match status" value="1"/>
</dbReference>
<dbReference type="NCBIfam" id="NF008758">
    <property type="entry name" value="PRK11789.1"/>
    <property type="match status" value="1"/>
</dbReference>
<dbReference type="GO" id="GO:0005737">
    <property type="term" value="C:cytoplasm"/>
    <property type="evidence" value="ECO:0007669"/>
    <property type="project" value="UniProtKB-SubCell"/>
</dbReference>
<evidence type="ECO:0000256" key="12">
    <source>
        <dbReference type="ARBA" id="ARBA00042615"/>
    </source>
</evidence>
<dbReference type="GO" id="GO:0046872">
    <property type="term" value="F:metal ion binding"/>
    <property type="evidence" value="ECO:0007669"/>
    <property type="project" value="UniProtKB-KW"/>
</dbReference>
<gene>
    <name evidence="15" type="primary">ampD</name>
    <name evidence="15" type="ORF">M9B40_01940</name>
</gene>
<comment type="catalytic activity">
    <reaction evidence="1">
        <text>Hydrolyzes the link between N-acetylmuramoyl residues and L-amino acid residues in certain cell-wall glycopeptides.</text>
        <dbReference type="EC" id="3.5.1.28"/>
    </reaction>
</comment>
<keyword evidence="8 15" id="KW-0378">Hydrolase</keyword>
<keyword evidence="16" id="KW-1185">Reference proteome</keyword>
<comment type="subcellular location">
    <subcellularLocation>
        <location evidence="3">Cytoplasm</location>
    </subcellularLocation>
</comment>
<dbReference type="Gene3D" id="3.40.80.10">
    <property type="entry name" value="Peptidoglycan recognition protein-like"/>
    <property type="match status" value="1"/>
</dbReference>
<dbReference type="Pfam" id="PF01510">
    <property type="entry name" value="Amidase_2"/>
    <property type="match status" value="1"/>
</dbReference>
<feature type="domain" description="N-acetylmuramoyl-L-alanine amidase" evidence="14">
    <location>
        <begin position="16"/>
        <end position="162"/>
    </location>
</feature>
<feature type="region of interest" description="Disordered" evidence="13">
    <location>
        <begin position="154"/>
        <end position="173"/>
    </location>
</feature>
<accession>A0A9Q8X1A9</accession>
<evidence type="ECO:0000256" key="2">
    <source>
        <dbReference type="ARBA" id="ARBA00001947"/>
    </source>
</evidence>
<dbReference type="GO" id="GO:0008745">
    <property type="term" value="F:N-acetylmuramoyl-L-alanine amidase activity"/>
    <property type="evidence" value="ECO:0007669"/>
    <property type="project" value="UniProtKB-EC"/>
</dbReference>
<evidence type="ECO:0000256" key="11">
    <source>
        <dbReference type="ARBA" id="ARBA00039257"/>
    </source>
</evidence>
<keyword evidence="7" id="KW-0479">Metal-binding</keyword>
<keyword evidence="9" id="KW-0862">Zinc</keyword>